<gene>
    <name evidence="2" type="ORF">EV191_11073</name>
</gene>
<protein>
    <submittedName>
        <fullName evidence="2">TIR domain-containing protein</fullName>
    </submittedName>
</protein>
<accession>A0A4V2SSX3</accession>
<dbReference type="InterPro" id="IPR000157">
    <property type="entry name" value="TIR_dom"/>
</dbReference>
<evidence type="ECO:0000313" key="3">
    <source>
        <dbReference type="Proteomes" id="UP000294911"/>
    </source>
</evidence>
<evidence type="ECO:0000313" key="2">
    <source>
        <dbReference type="EMBL" id="TCP48516.1"/>
    </source>
</evidence>
<organism evidence="2 3">
    <name type="scientific">Tamaricihabitans halophyticus</name>
    <dbReference type="NCBI Taxonomy" id="1262583"/>
    <lineage>
        <taxon>Bacteria</taxon>
        <taxon>Bacillati</taxon>
        <taxon>Actinomycetota</taxon>
        <taxon>Actinomycetes</taxon>
        <taxon>Pseudonocardiales</taxon>
        <taxon>Pseudonocardiaceae</taxon>
        <taxon>Tamaricihabitans</taxon>
    </lineage>
</organism>
<comment type="caution">
    <text evidence="2">The sequence shown here is derived from an EMBL/GenBank/DDBJ whole genome shotgun (WGS) entry which is preliminary data.</text>
</comment>
<name>A0A4V2SSX3_9PSEU</name>
<proteinExistence type="predicted"/>
<evidence type="ECO:0000259" key="1">
    <source>
        <dbReference type="PROSITE" id="PS50104"/>
    </source>
</evidence>
<feature type="domain" description="TIR" evidence="1">
    <location>
        <begin position="9"/>
        <end position="144"/>
    </location>
</feature>
<dbReference type="Pfam" id="PF13676">
    <property type="entry name" value="TIR_2"/>
    <property type="match status" value="1"/>
</dbReference>
<keyword evidence="3" id="KW-1185">Reference proteome</keyword>
<dbReference type="GO" id="GO:0007165">
    <property type="term" value="P:signal transduction"/>
    <property type="evidence" value="ECO:0007669"/>
    <property type="project" value="InterPro"/>
</dbReference>
<dbReference type="EMBL" id="SLXQ01000010">
    <property type="protein sequence ID" value="TCP48516.1"/>
    <property type="molecule type" value="Genomic_DNA"/>
</dbReference>
<dbReference type="InterPro" id="IPR035897">
    <property type="entry name" value="Toll_tir_struct_dom_sf"/>
</dbReference>
<sequence length="640" mass="69637">MTTMPPHRPRWDVFLSHSHTDEAMAIRLAEALRTCGLRVFRAADDVDTFSSISSAVLQGLADSSILVAYYSPDYATRPACQHEFATAYLAGQAEGDPLGRVLAINSERTFAHIEPRQLRDALLPTPPVSAAGMAAVAEAIAAKAKGHTRRIGEAQLRQPIWVNGSPVHPPAEFTGRWAQLWWLHSALHPDLSPLTSPPTPPIVVLHGTLGIGKTALAAEYVRRFGGSFPAGVVWYDQREQAGPPANPNEGSGLYVIDNASGDPDTIRHCLPTAPGARCLVLARDPRLAELGNAHELTDLSKPDTQYLFRRHISAGEAGHAVDQVRTATDGSPHAKARFASLADEHGLDAALHRLPTSTVDALGHLQQRLEQPLRTTDDYGWDILRVLVAASPATVSIPRLADILATVRRSDRVTEIAPVQRAVLTLFGSGLLSGTVDAASVALSAALRLAIQRLDPDQARAEHLRSLTMHTLTVREIDPPSLPATRPRQFYDDEERRAAHRVQTELLNRITGHPLPPGEGSLREAISSLHTLLQITRTTRASLHPAAARASTTTRPGFGTLAERLVNDVLRGTLTHWHNELSAHEDQRPAHISRIEHERAWEQHDDLRDELAALRTHALDIATELSIITGNPLGLPDTTT</sequence>
<dbReference type="OrthoDB" id="3490462at2"/>
<reference evidence="2 3" key="1">
    <citation type="submission" date="2019-03" db="EMBL/GenBank/DDBJ databases">
        <title>Genomic Encyclopedia of Type Strains, Phase IV (KMG-IV): sequencing the most valuable type-strain genomes for metagenomic binning, comparative biology and taxonomic classification.</title>
        <authorList>
            <person name="Goeker M."/>
        </authorList>
    </citation>
    <scope>NUCLEOTIDE SEQUENCE [LARGE SCALE GENOMIC DNA]</scope>
    <source>
        <strain evidence="2 3">DSM 45765</strain>
    </source>
</reference>
<dbReference type="Gene3D" id="3.40.50.10140">
    <property type="entry name" value="Toll/interleukin-1 receptor homology (TIR) domain"/>
    <property type="match status" value="1"/>
</dbReference>
<dbReference type="Proteomes" id="UP000294911">
    <property type="component" value="Unassembled WGS sequence"/>
</dbReference>
<dbReference type="Gene3D" id="3.40.50.300">
    <property type="entry name" value="P-loop containing nucleotide triphosphate hydrolases"/>
    <property type="match status" value="1"/>
</dbReference>
<dbReference type="AlphaFoldDB" id="A0A4V2SSX3"/>
<dbReference type="PROSITE" id="PS50104">
    <property type="entry name" value="TIR"/>
    <property type="match status" value="1"/>
</dbReference>
<dbReference type="SUPFAM" id="SSF52200">
    <property type="entry name" value="Toll/Interleukin receptor TIR domain"/>
    <property type="match status" value="1"/>
</dbReference>
<dbReference type="SUPFAM" id="SSF52540">
    <property type="entry name" value="P-loop containing nucleoside triphosphate hydrolases"/>
    <property type="match status" value="1"/>
</dbReference>
<dbReference type="InterPro" id="IPR027417">
    <property type="entry name" value="P-loop_NTPase"/>
</dbReference>